<evidence type="ECO:0000256" key="4">
    <source>
        <dbReference type="ARBA" id="ARBA00022553"/>
    </source>
</evidence>
<dbReference type="EC" id="2.7.11.1" evidence="2"/>
<sequence length="575" mass="63975">MSFKDVFTQECLFGLKVYAVIAIVVGVFLVLFVCSITIWINYKRKVKSRNAVKLPIVNTESSRNLLLSAAASHHKYDMVPPKPIPQTVLEKPTSSSGNISEDRITVEKEIVHIRHGSTEIPSSAETHKSILVAAKTSYEIGKSSSEISKQTNLESGLESASNAPPAIDMKEGEEQVLPFGPSCPSPSDALVSHLGWGHWYSLKDLEAATDGFSDSKIVGKGGYGIVYHGILIDGATVAVKKLVNTRGQAEREFKVEVEAIGRVRHKNLVRLLGYCMEGPQRMLVYEYIDNGNLDQWLHGSLGEKKPLSWDMRMKIIIGTAKGLAYLHEGLEPKVVHRDVKSSNILIDGQWNPRISDFGLAKLLGAENTHVTTRVMGTFGYVAPEYASTGLLNEKSDVYSYGVLLMELITGRDPVDYNRPPGEVNLVDWLKNMVGSRRSEEVADPKMEVRPSLRSLKRALLVSLRCVDPDALKRPKMSHVIHMLETDDNPFREDRKSSHDLLPRAKSNPHHLQTILQNQGISFDGTSATGTRRDSSLRRVVSRDALLPKDTPMERDSEIDSSVTYDPKARWKKLED</sequence>
<keyword evidence="9 14" id="KW-0067">ATP-binding</keyword>
<evidence type="ECO:0000256" key="3">
    <source>
        <dbReference type="ARBA" id="ARBA00022527"/>
    </source>
</evidence>
<dbReference type="FunFam" id="3.30.200.20:FF:000173">
    <property type="entry name" value="Probable serine/threonine-protein kinase At1g01540"/>
    <property type="match status" value="1"/>
</dbReference>
<keyword evidence="6 16" id="KW-0812">Transmembrane</keyword>
<evidence type="ECO:0000256" key="16">
    <source>
        <dbReference type="SAM" id="Phobius"/>
    </source>
</evidence>
<comment type="caution">
    <text evidence="18">The sequence shown here is derived from an EMBL/GenBank/DDBJ whole genome shotgun (WGS) entry which is preliminary data.</text>
</comment>
<dbReference type="InterPro" id="IPR001245">
    <property type="entry name" value="Ser-Thr/Tyr_kinase_cat_dom"/>
</dbReference>
<gene>
    <name evidence="18" type="ORF">GOP47_0013456</name>
</gene>
<comment type="catalytic activity">
    <reaction evidence="13">
        <text>L-seryl-[protein] + ATP = O-phospho-L-seryl-[protein] + ADP + H(+)</text>
        <dbReference type="Rhea" id="RHEA:17989"/>
        <dbReference type="Rhea" id="RHEA-COMP:9863"/>
        <dbReference type="Rhea" id="RHEA-COMP:11604"/>
        <dbReference type="ChEBI" id="CHEBI:15378"/>
        <dbReference type="ChEBI" id="CHEBI:29999"/>
        <dbReference type="ChEBI" id="CHEBI:30616"/>
        <dbReference type="ChEBI" id="CHEBI:83421"/>
        <dbReference type="ChEBI" id="CHEBI:456216"/>
        <dbReference type="EC" id="2.7.11.1"/>
    </reaction>
</comment>
<evidence type="ECO:0000256" key="5">
    <source>
        <dbReference type="ARBA" id="ARBA00022679"/>
    </source>
</evidence>
<keyword evidence="7 14" id="KW-0547">Nucleotide-binding</keyword>
<dbReference type="GO" id="GO:0016020">
    <property type="term" value="C:membrane"/>
    <property type="evidence" value="ECO:0007669"/>
    <property type="project" value="UniProtKB-SubCell"/>
</dbReference>
<feature type="transmembrane region" description="Helical" evidence="16">
    <location>
        <begin position="17"/>
        <end position="40"/>
    </location>
</feature>
<dbReference type="InterPro" id="IPR011009">
    <property type="entry name" value="Kinase-like_dom_sf"/>
</dbReference>
<reference evidence="18" key="1">
    <citation type="submission" date="2021-01" db="EMBL/GenBank/DDBJ databases">
        <title>Adiantum capillus-veneris genome.</title>
        <authorList>
            <person name="Fang Y."/>
            <person name="Liao Q."/>
        </authorList>
    </citation>
    <scope>NUCLEOTIDE SEQUENCE</scope>
    <source>
        <strain evidence="18">H3</strain>
        <tissue evidence="18">Leaf</tissue>
    </source>
</reference>
<evidence type="ECO:0000256" key="8">
    <source>
        <dbReference type="ARBA" id="ARBA00022777"/>
    </source>
</evidence>
<keyword evidence="5" id="KW-0808">Transferase</keyword>
<feature type="region of interest" description="Disordered" evidence="15">
    <location>
        <begin position="143"/>
        <end position="162"/>
    </location>
</feature>
<keyword evidence="4" id="KW-0597">Phosphoprotein</keyword>
<evidence type="ECO:0000256" key="12">
    <source>
        <dbReference type="ARBA" id="ARBA00047899"/>
    </source>
</evidence>
<evidence type="ECO:0000256" key="15">
    <source>
        <dbReference type="SAM" id="MobiDB-lite"/>
    </source>
</evidence>
<dbReference type="GO" id="GO:0005524">
    <property type="term" value="F:ATP binding"/>
    <property type="evidence" value="ECO:0007669"/>
    <property type="project" value="UniProtKB-UniRule"/>
</dbReference>
<dbReference type="CDD" id="cd14066">
    <property type="entry name" value="STKc_IRAK"/>
    <property type="match status" value="1"/>
</dbReference>
<proteinExistence type="predicted"/>
<dbReference type="FunFam" id="1.10.510.10:FF:000035">
    <property type="entry name" value="Putative receptor-like serine/threonine-protein kinase"/>
    <property type="match status" value="1"/>
</dbReference>
<evidence type="ECO:0000256" key="14">
    <source>
        <dbReference type="PROSITE-ProRule" id="PRU10141"/>
    </source>
</evidence>
<evidence type="ECO:0000256" key="13">
    <source>
        <dbReference type="ARBA" id="ARBA00048679"/>
    </source>
</evidence>
<evidence type="ECO:0000256" key="6">
    <source>
        <dbReference type="ARBA" id="ARBA00022692"/>
    </source>
</evidence>
<evidence type="ECO:0000256" key="7">
    <source>
        <dbReference type="ARBA" id="ARBA00022741"/>
    </source>
</evidence>
<dbReference type="SUPFAM" id="SSF56112">
    <property type="entry name" value="Protein kinase-like (PK-like)"/>
    <property type="match status" value="1"/>
</dbReference>
<keyword evidence="10 16" id="KW-1133">Transmembrane helix</keyword>
<evidence type="ECO:0000313" key="18">
    <source>
        <dbReference type="EMBL" id="KAI5071205.1"/>
    </source>
</evidence>
<name>A0A9D4UNJ5_ADICA</name>
<evidence type="ECO:0000256" key="1">
    <source>
        <dbReference type="ARBA" id="ARBA00004167"/>
    </source>
</evidence>
<comment type="catalytic activity">
    <reaction evidence="12">
        <text>L-threonyl-[protein] + ATP = O-phospho-L-threonyl-[protein] + ADP + H(+)</text>
        <dbReference type="Rhea" id="RHEA:46608"/>
        <dbReference type="Rhea" id="RHEA-COMP:11060"/>
        <dbReference type="Rhea" id="RHEA-COMP:11605"/>
        <dbReference type="ChEBI" id="CHEBI:15378"/>
        <dbReference type="ChEBI" id="CHEBI:30013"/>
        <dbReference type="ChEBI" id="CHEBI:30616"/>
        <dbReference type="ChEBI" id="CHEBI:61977"/>
        <dbReference type="ChEBI" id="CHEBI:456216"/>
        <dbReference type="EC" id="2.7.11.1"/>
    </reaction>
</comment>
<dbReference type="AlphaFoldDB" id="A0A9D4UNJ5"/>
<dbReference type="InterPro" id="IPR017441">
    <property type="entry name" value="Protein_kinase_ATP_BS"/>
</dbReference>
<dbReference type="PANTHER" id="PTHR47984">
    <property type="entry name" value="OS01G0323000 PROTEIN"/>
    <property type="match status" value="1"/>
</dbReference>
<dbReference type="Gene3D" id="1.10.510.10">
    <property type="entry name" value="Transferase(Phosphotransferase) domain 1"/>
    <property type="match status" value="1"/>
</dbReference>
<evidence type="ECO:0000256" key="2">
    <source>
        <dbReference type="ARBA" id="ARBA00012513"/>
    </source>
</evidence>
<dbReference type="PROSITE" id="PS50011">
    <property type="entry name" value="PROTEIN_KINASE_DOM"/>
    <property type="match status" value="1"/>
</dbReference>
<feature type="region of interest" description="Disordered" evidence="15">
    <location>
        <begin position="544"/>
        <end position="575"/>
    </location>
</feature>
<dbReference type="SMART" id="SM00220">
    <property type="entry name" value="S_TKc"/>
    <property type="match status" value="1"/>
</dbReference>
<evidence type="ECO:0000259" key="17">
    <source>
        <dbReference type="PROSITE" id="PS50011"/>
    </source>
</evidence>
<keyword evidence="3" id="KW-0723">Serine/threonine-protein kinase</keyword>
<evidence type="ECO:0000256" key="9">
    <source>
        <dbReference type="ARBA" id="ARBA00022840"/>
    </source>
</evidence>
<dbReference type="PROSITE" id="PS00107">
    <property type="entry name" value="PROTEIN_KINASE_ATP"/>
    <property type="match status" value="1"/>
</dbReference>
<accession>A0A9D4UNJ5</accession>
<dbReference type="OrthoDB" id="4062651at2759"/>
<dbReference type="Pfam" id="PF07714">
    <property type="entry name" value="PK_Tyr_Ser-Thr"/>
    <property type="match status" value="1"/>
</dbReference>
<dbReference type="InterPro" id="IPR052232">
    <property type="entry name" value="RLK_Ser/Thr-Kinase"/>
</dbReference>
<keyword evidence="8" id="KW-0418">Kinase</keyword>
<dbReference type="InterPro" id="IPR000719">
    <property type="entry name" value="Prot_kinase_dom"/>
</dbReference>
<dbReference type="InterPro" id="IPR008271">
    <property type="entry name" value="Ser/Thr_kinase_AS"/>
</dbReference>
<dbReference type="EMBL" id="JABFUD020000013">
    <property type="protein sequence ID" value="KAI5071205.1"/>
    <property type="molecule type" value="Genomic_DNA"/>
</dbReference>
<comment type="subcellular location">
    <subcellularLocation>
        <location evidence="1">Membrane</location>
        <topology evidence="1">Single-pass membrane protein</topology>
    </subcellularLocation>
</comment>
<protein>
    <recommendedName>
        <fullName evidence="2">non-specific serine/threonine protein kinase</fullName>
        <ecNumber evidence="2">2.7.11.1</ecNumber>
    </recommendedName>
</protein>
<feature type="domain" description="Protein kinase" evidence="17">
    <location>
        <begin position="212"/>
        <end position="491"/>
    </location>
</feature>
<keyword evidence="11 16" id="KW-0472">Membrane</keyword>
<dbReference type="Gene3D" id="3.30.200.20">
    <property type="entry name" value="Phosphorylase Kinase, domain 1"/>
    <property type="match status" value="1"/>
</dbReference>
<feature type="compositionally biased region" description="Basic and acidic residues" evidence="15">
    <location>
        <begin position="566"/>
        <end position="575"/>
    </location>
</feature>
<dbReference type="GO" id="GO:0004674">
    <property type="term" value="F:protein serine/threonine kinase activity"/>
    <property type="evidence" value="ECO:0007669"/>
    <property type="project" value="UniProtKB-KW"/>
</dbReference>
<evidence type="ECO:0000313" key="19">
    <source>
        <dbReference type="Proteomes" id="UP000886520"/>
    </source>
</evidence>
<organism evidence="18 19">
    <name type="scientific">Adiantum capillus-veneris</name>
    <name type="common">Maidenhair fern</name>
    <dbReference type="NCBI Taxonomy" id="13818"/>
    <lineage>
        <taxon>Eukaryota</taxon>
        <taxon>Viridiplantae</taxon>
        <taxon>Streptophyta</taxon>
        <taxon>Embryophyta</taxon>
        <taxon>Tracheophyta</taxon>
        <taxon>Polypodiopsida</taxon>
        <taxon>Polypodiidae</taxon>
        <taxon>Polypodiales</taxon>
        <taxon>Pteridineae</taxon>
        <taxon>Pteridaceae</taxon>
        <taxon>Vittarioideae</taxon>
        <taxon>Adiantum</taxon>
    </lineage>
</organism>
<keyword evidence="19" id="KW-1185">Reference proteome</keyword>
<dbReference type="PANTHER" id="PTHR47984:SF14">
    <property type="entry name" value="OS01G0323000 PROTEIN"/>
    <property type="match status" value="1"/>
</dbReference>
<evidence type="ECO:0000256" key="10">
    <source>
        <dbReference type="ARBA" id="ARBA00022989"/>
    </source>
</evidence>
<feature type="binding site" evidence="14">
    <location>
        <position position="241"/>
    </location>
    <ligand>
        <name>ATP</name>
        <dbReference type="ChEBI" id="CHEBI:30616"/>
    </ligand>
</feature>
<dbReference type="Proteomes" id="UP000886520">
    <property type="component" value="Chromosome 13"/>
</dbReference>
<evidence type="ECO:0000256" key="11">
    <source>
        <dbReference type="ARBA" id="ARBA00023136"/>
    </source>
</evidence>
<dbReference type="PROSITE" id="PS00108">
    <property type="entry name" value="PROTEIN_KINASE_ST"/>
    <property type="match status" value="1"/>
</dbReference>